<reference evidence="17 18" key="2">
    <citation type="submission" date="2020-08" db="EMBL/GenBank/DDBJ databases">
        <title>Stappia taiwanensis sp. nov., isolated from a coastal thermal spring.</title>
        <authorList>
            <person name="Kampfer P."/>
        </authorList>
    </citation>
    <scope>NUCLEOTIDE SEQUENCE [LARGE SCALE GENOMIC DNA]</scope>
    <source>
        <strain evidence="17 18">DSM 23284</strain>
    </source>
</reference>
<dbReference type="InterPro" id="IPR035414">
    <property type="entry name" value="Peptidase_M1_pepN_Ig-like"/>
</dbReference>
<dbReference type="InterPro" id="IPR037144">
    <property type="entry name" value="Peptidase_M1_pepN_C_sf"/>
</dbReference>
<feature type="domain" description="Aminopeptidase N-like N-terminal" evidence="16">
    <location>
        <begin position="97"/>
        <end position="193"/>
    </location>
</feature>
<dbReference type="InterPro" id="IPR001930">
    <property type="entry name" value="Peptidase_M1"/>
</dbReference>
<keyword evidence="6 17" id="KW-0031">Aminopeptidase</keyword>
<evidence type="ECO:0000256" key="2">
    <source>
        <dbReference type="ARBA" id="ARBA00001947"/>
    </source>
</evidence>
<evidence type="ECO:0000256" key="6">
    <source>
        <dbReference type="ARBA" id="ARBA00022438"/>
    </source>
</evidence>
<dbReference type="InterPro" id="IPR038438">
    <property type="entry name" value="PepN_Ig-like_sf"/>
</dbReference>
<sequence>MRPDTPAPVRLEDYRPTDFAIDTVSLDIRLAPKATQVRARLAIRRRDTAAKGAPLVLDGDELDLVSLALDGRPLAADAYTAAPDRLEIRALPDGPFVLEIETRLDPDANTKLMGLYRSSGTYCTQCEAEGFRRITYFLDRPDCLSVYTTRIEARESDAPVLLGNGNPVEAGRIEGTDRHYAVWHDPHPKPAYLFAMVAGDLARVSNRFTTADGRDVALNIYVEHGNEGACDWAMDSLKRSMRWDEEVFGRIYDLEVFNIVAVSDFNMGAMENKGLNIFNDKYVLASPDTATDQDYAGIEAVIAHEYFHNWTGNRITCRDWFQLCLKEGLTVFRDQEFSSDMRSRPVKRIADVRLLKSHQFPEDAGPLAHPVRPRLYHEINNFYTATVYEKGAEVVRMLKALLGPEDFRAGMDLFFERHDGEATTVEAFLACFQEASGRDLAQFSLWYEQAGTPTLTVDSKYEPEARRFTMTVRQSVPPTPKQSAKKPMTIPLKAALIGPDGTEMTGLSVAGAEMTGDTLHIRNPSHMIVFSDVPARPVPSLLREFSAPVHLKSDLSDADLLFLAARDTDPFNRWQALQSVALSALIKATQAAAGQRPITVDPELVDAIGASIADDSLDPAFRALCLQLPGETDLAREIGKDVDPEAICQARRQVRATIADRLAETMLATYTAMTSPGPFSPDAAASGRRALRNVLLEYLSHGTGGQDGTLARAHFDAADNMTDRAAALGVLVHARLPGHEEALAAFADRHGHTPLALDKWFTIQATAPFGDALDTVKRLTTHAGFSMGNPNRVRALIGAFATGNQSQFNRADGAGFDYLAEVVLSLDKTNPQVAARLASAFRSWRSLEPERQARAEAALRHVAAMAELSPDVRDIVDRCLQ</sequence>
<feature type="domain" description="Peptidase M1 membrane alanine aminopeptidase" evidence="13">
    <location>
        <begin position="232"/>
        <end position="443"/>
    </location>
</feature>
<dbReference type="Pfam" id="PF17900">
    <property type="entry name" value="Peptidase_M1_N"/>
    <property type="match status" value="1"/>
</dbReference>
<dbReference type="GO" id="GO:0006508">
    <property type="term" value="P:proteolysis"/>
    <property type="evidence" value="ECO:0007669"/>
    <property type="project" value="UniProtKB-UniRule"/>
</dbReference>
<evidence type="ECO:0000256" key="3">
    <source>
        <dbReference type="ARBA" id="ARBA00010136"/>
    </source>
</evidence>
<dbReference type="InterPro" id="IPR012779">
    <property type="entry name" value="Peptidase_M1_pepN"/>
</dbReference>
<evidence type="ECO:0000256" key="10">
    <source>
        <dbReference type="ARBA" id="ARBA00022833"/>
    </source>
</evidence>
<comment type="similarity">
    <text evidence="3">Belongs to the peptidase M1 family.</text>
</comment>
<evidence type="ECO:0000256" key="12">
    <source>
        <dbReference type="NCBIfam" id="TIGR02414"/>
    </source>
</evidence>
<keyword evidence="8" id="KW-0479">Metal-binding</keyword>
<comment type="catalytic activity">
    <reaction evidence="1">
        <text>Release of an N-terminal amino acid, Xaa-|-Yaa- from a peptide, amide or arylamide. Xaa is preferably Ala, but may be most amino acids including Pro (slow action). When a terminal hydrophobic residue is followed by a prolyl residue, the two may be released as an intact Xaa-Pro dipeptide.</text>
        <dbReference type="EC" id="3.4.11.2"/>
    </reaction>
</comment>
<dbReference type="EC" id="3.4.11.2" evidence="4 12"/>
<evidence type="ECO:0000259" key="14">
    <source>
        <dbReference type="Pfam" id="PF11940"/>
    </source>
</evidence>
<dbReference type="FunFam" id="2.60.40.1840:FF:000001">
    <property type="entry name" value="Aminopeptidase N"/>
    <property type="match status" value="1"/>
</dbReference>
<dbReference type="Pfam" id="PF11940">
    <property type="entry name" value="DUF3458"/>
    <property type="match status" value="1"/>
</dbReference>
<dbReference type="GO" id="GO:0008237">
    <property type="term" value="F:metallopeptidase activity"/>
    <property type="evidence" value="ECO:0007669"/>
    <property type="project" value="UniProtKB-UniRule"/>
</dbReference>
<name>A0A838XHT3_9HYPH</name>
<dbReference type="Gene3D" id="1.25.50.10">
    <property type="entry name" value="Peptidase M1, alanyl aminopeptidase, C-terminal domain"/>
    <property type="match status" value="1"/>
</dbReference>
<keyword evidence="9 17" id="KW-0378">Hydrolase</keyword>
<dbReference type="PRINTS" id="PR00756">
    <property type="entry name" value="ALADIPTASE"/>
</dbReference>
<keyword evidence="18" id="KW-1185">Reference proteome</keyword>
<dbReference type="PANTHER" id="PTHR46322">
    <property type="entry name" value="PUROMYCIN-SENSITIVE AMINOPEPTIDASE"/>
    <property type="match status" value="1"/>
</dbReference>
<proteinExistence type="inferred from homology"/>
<dbReference type="Gene3D" id="2.60.40.1730">
    <property type="entry name" value="tricorn interacting facor f3 domain"/>
    <property type="match status" value="1"/>
</dbReference>
<gene>
    <name evidence="17" type="primary">pepN</name>
    <name evidence="17" type="ORF">H1W37_04755</name>
</gene>
<dbReference type="CDD" id="cd09600">
    <property type="entry name" value="M1_APN"/>
    <property type="match status" value="1"/>
</dbReference>
<dbReference type="Gene3D" id="3.30.2010.30">
    <property type="match status" value="1"/>
</dbReference>
<dbReference type="NCBIfam" id="TIGR02414">
    <property type="entry name" value="pepN_proteo"/>
    <property type="match status" value="1"/>
</dbReference>
<dbReference type="InterPro" id="IPR045357">
    <property type="entry name" value="Aminopeptidase_N-like_N"/>
</dbReference>
<keyword evidence="11" id="KW-0482">Metalloprotease</keyword>
<feature type="domain" description="Peptidase M1 alanyl aminopeptidase C-terminal" evidence="15">
    <location>
        <begin position="557"/>
        <end position="881"/>
    </location>
</feature>
<dbReference type="PANTHER" id="PTHR46322:SF1">
    <property type="entry name" value="PUROMYCIN-SENSITIVE AMINOPEPTIDASE"/>
    <property type="match status" value="1"/>
</dbReference>
<evidence type="ECO:0000256" key="5">
    <source>
        <dbReference type="ARBA" id="ARBA00015611"/>
    </source>
</evidence>
<comment type="cofactor">
    <cofactor evidence="2">
        <name>Zn(2+)</name>
        <dbReference type="ChEBI" id="CHEBI:29105"/>
    </cofactor>
</comment>
<keyword evidence="7" id="KW-0645">Protease</keyword>
<evidence type="ECO:0000256" key="1">
    <source>
        <dbReference type="ARBA" id="ARBA00000098"/>
    </source>
</evidence>
<dbReference type="InterPro" id="IPR014782">
    <property type="entry name" value="Peptidase_M1_dom"/>
</dbReference>
<evidence type="ECO:0000256" key="4">
    <source>
        <dbReference type="ARBA" id="ARBA00012564"/>
    </source>
</evidence>
<evidence type="ECO:0000256" key="7">
    <source>
        <dbReference type="ARBA" id="ARBA00022670"/>
    </source>
</evidence>
<dbReference type="Pfam" id="PF01433">
    <property type="entry name" value="Peptidase_M1"/>
    <property type="match status" value="1"/>
</dbReference>
<evidence type="ECO:0000256" key="8">
    <source>
        <dbReference type="ARBA" id="ARBA00022723"/>
    </source>
</evidence>
<evidence type="ECO:0000313" key="18">
    <source>
        <dbReference type="Proteomes" id="UP000559404"/>
    </source>
</evidence>
<accession>A0A838XHT3</accession>
<evidence type="ECO:0000259" key="15">
    <source>
        <dbReference type="Pfam" id="PF17432"/>
    </source>
</evidence>
<dbReference type="GO" id="GO:0008270">
    <property type="term" value="F:zinc ion binding"/>
    <property type="evidence" value="ECO:0007669"/>
    <property type="project" value="InterPro"/>
</dbReference>
<evidence type="ECO:0000256" key="9">
    <source>
        <dbReference type="ARBA" id="ARBA00022801"/>
    </source>
</evidence>
<comment type="caution">
    <text evidence="17">The sequence shown here is derived from an EMBL/GenBank/DDBJ whole genome shotgun (WGS) entry which is preliminary data.</text>
</comment>
<dbReference type="Gene3D" id="1.10.390.10">
    <property type="entry name" value="Neutral Protease Domain 2"/>
    <property type="match status" value="1"/>
</dbReference>
<protein>
    <recommendedName>
        <fullName evidence="5 12">Aminopeptidase N</fullName>
        <ecNumber evidence="4 12">3.4.11.2</ecNumber>
    </recommendedName>
</protein>
<evidence type="ECO:0000259" key="13">
    <source>
        <dbReference type="Pfam" id="PF01433"/>
    </source>
</evidence>
<dbReference type="FunFam" id="3.30.2010.30:FF:000002">
    <property type="entry name" value="Putative aminopeptidase N"/>
    <property type="match status" value="1"/>
</dbReference>
<dbReference type="SUPFAM" id="SSF55486">
    <property type="entry name" value="Metalloproteases ('zincins'), catalytic domain"/>
    <property type="match status" value="1"/>
</dbReference>
<organism evidence="17 18">
    <name type="scientific">Stappia taiwanensis</name>
    <dbReference type="NCBI Taxonomy" id="992267"/>
    <lineage>
        <taxon>Bacteria</taxon>
        <taxon>Pseudomonadati</taxon>
        <taxon>Pseudomonadota</taxon>
        <taxon>Alphaproteobacteria</taxon>
        <taxon>Hyphomicrobiales</taxon>
        <taxon>Stappiaceae</taxon>
        <taxon>Stappia</taxon>
    </lineage>
</organism>
<evidence type="ECO:0000256" key="11">
    <source>
        <dbReference type="ARBA" id="ARBA00023049"/>
    </source>
</evidence>
<reference evidence="17 18" key="1">
    <citation type="submission" date="2020-07" db="EMBL/GenBank/DDBJ databases">
        <authorList>
            <person name="Li M."/>
        </authorList>
    </citation>
    <scope>NUCLEOTIDE SEQUENCE [LARGE SCALE GENOMIC DNA]</scope>
    <source>
        <strain evidence="17 18">DSM 23284</strain>
    </source>
</reference>
<dbReference type="AlphaFoldDB" id="A0A838XHT3"/>
<dbReference type="RefSeq" id="WP_181759137.1">
    <property type="nucleotide sequence ID" value="NZ_BMCR01000004.1"/>
</dbReference>
<dbReference type="InterPro" id="IPR024601">
    <property type="entry name" value="Peptidase_M1_pepN_C"/>
</dbReference>
<dbReference type="InterPro" id="IPR042097">
    <property type="entry name" value="Aminopeptidase_N-like_N_sf"/>
</dbReference>
<dbReference type="EMBL" id="JACEON010000003">
    <property type="protein sequence ID" value="MBA4610949.1"/>
    <property type="molecule type" value="Genomic_DNA"/>
</dbReference>
<dbReference type="SUPFAM" id="SSF63737">
    <property type="entry name" value="Leukotriene A4 hydrolase N-terminal domain"/>
    <property type="match status" value="1"/>
</dbReference>
<feature type="domain" description="Peptidase M1 alanyl aminopeptidase Ig-like fold" evidence="14">
    <location>
        <begin position="451"/>
        <end position="553"/>
    </location>
</feature>
<dbReference type="Gene3D" id="2.60.40.1840">
    <property type="match status" value="1"/>
</dbReference>
<dbReference type="InterPro" id="IPR027268">
    <property type="entry name" value="Peptidase_M4/M1_CTD_sf"/>
</dbReference>
<dbReference type="Proteomes" id="UP000559404">
    <property type="component" value="Unassembled WGS sequence"/>
</dbReference>
<dbReference type="Pfam" id="PF17432">
    <property type="entry name" value="DUF3458_C"/>
    <property type="match status" value="1"/>
</dbReference>
<evidence type="ECO:0000313" key="17">
    <source>
        <dbReference type="EMBL" id="MBA4610949.1"/>
    </source>
</evidence>
<dbReference type="GO" id="GO:0016285">
    <property type="term" value="F:alanyl aminopeptidase activity"/>
    <property type="evidence" value="ECO:0007669"/>
    <property type="project" value="UniProtKB-EC"/>
</dbReference>
<keyword evidence="10" id="KW-0862">Zinc</keyword>
<evidence type="ECO:0000259" key="16">
    <source>
        <dbReference type="Pfam" id="PF17900"/>
    </source>
</evidence>